<evidence type="ECO:0000313" key="1">
    <source>
        <dbReference type="EMBL" id="KAF9416560.1"/>
    </source>
</evidence>
<comment type="caution">
    <text evidence="1">The sequence shown here is derived from an EMBL/GenBank/DDBJ whole genome shotgun (WGS) entry which is preliminary data.</text>
</comment>
<sequence>SAGVFTDTTTPLYDTTCNRTIARIRRFGEWTSENTLDSRYIKGILKEILAGHDLDSLSDESRDIIKLDQNMSTTSRIRPTLTPPMHRLGPDHRFAWYRRKANTTTKRSDLETFQFLDSGCRLYEQMTGKDALFEPQHAKSRIQQTPESLLELYSTFPNPSWNGFVNCHFTFSIYLTIFKQ</sequence>
<reference evidence="1" key="1">
    <citation type="submission" date="2020-08" db="EMBL/GenBank/DDBJ databases">
        <title>Spodoptera exigua strain:BAW_Kor-Di-RS1 Genome sequencing and assembly.</title>
        <authorList>
            <person name="Kim J."/>
            <person name="Nam H.Y."/>
            <person name="Kwon M."/>
            <person name="Choi J.H."/>
            <person name="Cho S.R."/>
            <person name="Kim G.-H."/>
        </authorList>
    </citation>
    <scope>NUCLEOTIDE SEQUENCE</scope>
    <source>
        <strain evidence="1">BAW_Kor-Di-RS1</strain>
        <tissue evidence="1">Whole-body</tissue>
    </source>
</reference>
<dbReference type="EMBL" id="JACKWZ010000088">
    <property type="protein sequence ID" value="KAF9416560.1"/>
    <property type="molecule type" value="Genomic_DNA"/>
</dbReference>
<gene>
    <name evidence="1" type="ORF">HW555_006135</name>
</gene>
<protein>
    <submittedName>
        <fullName evidence="1">Uncharacterized protein</fullName>
    </submittedName>
</protein>
<dbReference type="AlphaFoldDB" id="A0A835LAD9"/>
<dbReference type="Proteomes" id="UP000648187">
    <property type="component" value="Unassembled WGS sequence"/>
</dbReference>
<name>A0A835LAD9_SPOEX</name>
<keyword evidence="2" id="KW-1185">Reference proteome</keyword>
<proteinExistence type="predicted"/>
<feature type="non-terminal residue" evidence="1">
    <location>
        <position position="1"/>
    </location>
</feature>
<organism evidence="1 2">
    <name type="scientific">Spodoptera exigua</name>
    <name type="common">Beet armyworm</name>
    <name type="synonym">Noctua fulgens</name>
    <dbReference type="NCBI Taxonomy" id="7107"/>
    <lineage>
        <taxon>Eukaryota</taxon>
        <taxon>Metazoa</taxon>
        <taxon>Ecdysozoa</taxon>
        <taxon>Arthropoda</taxon>
        <taxon>Hexapoda</taxon>
        <taxon>Insecta</taxon>
        <taxon>Pterygota</taxon>
        <taxon>Neoptera</taxon>
        <taxon>Endopterygota</taxon>
        <taxon>Lepidoptera</taxon>
        <taxon>Glossata</taxon>
        <taxon>Ditrysia</taxon>
        <taxon>Noctuoidea</taxon>
        <taxon>Noctuidae</taxon>
        <taxon>Amphipyrinae</taxon>
        <taxon>Spodoptera</taxon>
    </lineage>
</organism>
<accession>A0A835LAD9</accession>
<evidence type="ECO:0000313" key="2">
    <source>
        <dbReference type="Proteomes" id="UP000648187"/>
    </source>
</evidence>